<protein>
    <submittedName>
        <fullName evidence="2">Uncharacterized protein</fullName>
    </submittedName>
</protein>
<dbReference type="EMBL" id="SMRU01000002">
    <property type="protein sequence ID" value="TDG01377.1"/>
    <property type="molecule type" value="Genomic_DNA"/>
</dbReference>
<feature type="region of interest" description="Disordered" evidence="1">
    <location>
        <begin position="1"/>
        <end position="34"/>
    </location>
</feature>
<sequence length="89" mass="9635">MVWDRAAAARAGSTHSGLCPRRHHLHSSVDPGKSVCGRPGAGHLRGWRDARVEGLSVRALVVRHKVHRRTENSIAIASNSRSPAGRKSD</sequence>
<dbReference type="AlphaFoldDB" id="A0A4R5KZN3"/>
<organism evidence="2 3">
    <name type="scientific">Arthrobacter terricola</name>
    <dbReference type="NCBI Taxonomy" id="2547396"/>
    <lineage>
        <taxon>Bacteria</taxon>
        <taxon>Bacillati</taxon>
        <taxon>Actinomycetota</taxon>
        <taxon>Actinomycetes</taxon>
        <taxon>Micrococcales</taxon>
        <taxon>Micrococcaceae</taxon>
        <taxon>Arthrobacter</taxon>
    </lineage>
</organism>
<name>A0A4R5KZN3_9MICC</name>
<evidence type="ECO:0000313" key="2">
    <source>
        <dbReference type="EMBL" id="TDG01377.1"/>
    </source>
</evidence>
<evidence type="ECO:0000313" key="3">
    <source>
        <dbReference type="Proteomes" id="UP000295511"/>
    </source>
</evidence>
<comment type="caution">
    <text evidence="2">The sequence shown here is derived from an EMBL/GenBank/DDBJ whole genome shotgun (WGS) entry which is preliminary data.</text>
</comment>
<dbReference type="Proteomes" id="UP000295511">
    <property type="component" value="Unassembled WGS sequence"/>
</dbReference>
<evidence type="ECO:0000256" key="1">
    <source>
        <dbReference type="SAM" id="MobiDB-lite"/>
    </source>
</evidence>
<accession>A0A4R5KZN3</accession>
<keyword evidence="3" id="KW-1185">Reference proteome</keyword>
<gene>
    <name evidence="2" type="ORF">E1809_02460</name>
</gene>
<reference evidence="2 3" key="1">
    <citation type="submission" date="2019-03" db="EMBL/GenBank/DDBJ databases">
        <title>Whole genome sequence of Arthrobacter sp JH1-1.</title>
        <authorList>
            <person name="Trinh H.N."/>
        </authorList>
    </citation>
    <scope>NUCLEOTIDE SEQUENCE [LARGE SCALE GENOMIC DNA]</scope>
    <source>
        <strain evidence="2 3">JH1-1</strain>
    </source>
</reference>
<proteinExistence type="predicted"/>